<evidence type="ECO:0000313" key="2">
    <source>
        <dbReference type="Proteomes" id="UP000218334"/>
    </source>
</evidence>
<reference evidence="2" key="1">
    <citation type="journal article" date="2017" name="Nat. Ecol. Evol.">
        <title>Genome expansion and lineage-specific genetic innovations in the forest pathogenic fungi Armillaria.</title>
        <authorList>
            <person name="Sipos G."/>
            <person name="Prasanna A.N."/>
            <person name="Walter M.C."/>
            <person name="O'Connor E."/>
            <person name="Balint B."/>
            <person name="Krizsan K."/>
            <person name="Kiss B."/>
            <person name="Hess J."/>
            <person name="Varga T."/>
            <person name="Slot J."/>
            <person name="Riley R."/>
            <person name="Boka B."/>
            <person name="Rigling D."/>
            <person name="Barry K."/>
            <person name="Lee J."/>
            <person name="Mihaltcheva S."/>
            <person name="LaButti K."/>
            <person name="Lipzen A."/>
            <person name="Waldron R."/>
            <person name="Moloney N.M."/>
            <person name="Sperisen C."/>
            <person name="Kredics L."/>
            <person name="Vagvoelgyi C."/>
            <person name="Patrignani A."/>
            <person name="Fitzpatrick D."/>
            <person name="Nagy I."/>
            <person name="Doyle S."/>
            <person name="Anderson J.B."/>
            <person name="Grigoriev I.V."/>
            <person name="Gueldener U."/>
            <person name="Muensterkoetter M."/>
            <person name="Nagy L.G."/>
        </authorList>
    </citation>
    <scope>NUCLEOTIDE SEQUENCE [LARGE SCALE GENOMIC DNA]</scope>
    <source>
        <strain evidence="2">28-4</strain>
    </source>
</reference>
<gene>
    <name evidence="1" type="ORF">ARMSODRAFT_981272</name>
</gene>
<name>A0A2H3B3S5_9AGAR</name>
<evidence type="ECO:0000313" key="1">
    <source>
        <dbReference type="EMBL" id="PBK61702.1"/>
    </source>
</evidence>
<dbReference type="Proteomes" id="UP000218334">
    <property type="component" value="Unassembled WGS sequence"/>
</dbReference>
<dbReference type="AlphaFoldDB" id="A0A2H3B3S5"/>
<dbReference type="EMBL" id="KZ293473">
    <property type="protein sequence ID" value="PBK61702.1"/>
    <property type="molecule type" value="Genomic_DNA"/>
</dbReference>
<organism evidence="1 2">
    <name type="scientific">Armillaria solidipes</name>
    <dbReference type="NCBI Taxonomy" id="1076256"/>
    <lineage>
        <taxon>Eukaryota</taxon>
        <taxon>Fungi</taxon>
        <taxon>Dikarya</taxon>
        <taxon>Basidiomycota</taxon>
        <taxon>Agaricomycotina</taxon>
        <taxon>Agaricomycetes</taxon>
        <taxon>Agaricomycetidae</taxon>
        <taxon>Agaricales</taxon>
        <taxon>Marasmiineae</taxon>
        <taxon>Physalacriaceae</taxon>
        <taxon>Armillaria</taxon>
    </lineage>
</organism>
<keyword evidence="2" id="KW-1185">Reference proteome</keyword>
<sequence length="116" mass="13566">MNALITFPDDSPSFLRHNNSRRYLQEIQKNYNAPKRIDRYTNARKLNLSKRRQTQLNARTQVSNAEFSWPILASMGNKAASNVKYEMRIRAALVLHRRLCSDKLSSMLHHTTASRY</sequence>
<protein>
    <submittedName>
        <fullName evidence="1">Uncharacterized protein</fullName>
    </submittedName>
</protein>
<proteinExistence type="predicted"/>
<accession>A0A2H3B3S5</accession>